<dbReference type="Proteomes" id="UP000617145">
    <property type="component" value="Unassembled WGS sequence"/>
</dbReference>
<feature type="transmembrane region" description="Helical" evidence="1">
    <location>
        <begin position="105"/>
        <end position="131"/>
    </location>
</feature>
<dbReference type="EMBL" id="BMJV01000005">
    <property type="protein sequence ID" value="GGG77201.1"/>
    <property type="molecule type" value="Genomic_DNA"/>
</dbReference>
<keyword evidence="3" id="KW-1185">Reference proteome</keyword>
<evidence type="ECO:0000313" key="3">
    <source>
        <dbReference type="Proteomes" id="UP000617145"/>
    </source>
</evidence>
<organism evidence="2 3">
    <name type="scientific">Salipiger pallidus</name>
    <dbReference type="NCBI Taxonomy" id="1775170"/>
    <lineage>
        <taxon>Bacteria</taxon>
        <taxon>Pseudomonadati</taxon>
        <taxon>Pseudomonadota</taxon>
        <taxon>Alphaproteobacteria</taxon>
        <taxon>Rhodobacterales</taxon>
        <taxon>Roseobacteraceae</taxon>
        <taxon>Salipiger</taxon>
    </lineage>
</organism>
<feature type="transmembrane region" description="Helical" evidence="1">
    <location>
        <begin position="171"/>
        <end position="197"/>
    </location>
</feature>
<feature type="transmembrane region" description="Helical" evidence="1">
    <location>
        <begin position="48"/>
        <end position="69"/>
    </location>
</feature>
<evidence type="ECO:0000256" key="1">
    <source>
        <dbReference type="SAM" id="Phobius"/>
    </source>
</evidence>
<keyword evidence="1" id="KW-1133">Transmembrane helix</keyword>
<feature type="transmembrane region" description="Helical" evidence="1">
    <location>
        <begin position="143"/>
        <end position="165"/>
    </location>
</feature>
<reference evidence="2" key="1">
    <citation type="journal article" date="2014" name="Int. J. Syst. Evol. Microbiol.">
        <title>Complete genome sequence of Corynebacterium casei LMG S-19264T (=DSM 44701T), isolated from a smear-ripened cheese.</title>
        <authorList>
            <consortium name="US DOE Joint Genome Institute (JGI-PGF)"/>
            <person name="Walter F."/>
            <person name="Albersmeier A."/>
            <person name="Kalinowski J."/>
            <person name="Ruckert C."/>
        </authorList>
    </citation>
    <scope>NUCLEOTIDE SEQUENCE</scope>
    <source>
        <strain evidence="2">CGMCC 1.15762</strain>
    </source>
</reference>
<reference evidence="2" key="2">
    <citation type="submission" date="2020-09" db="EMBL/GenBank/DDBJ databases">
        <authorList>
            <person name="Sun Q."/>
            <person name="Zhou Y."/>
        </authorList>
    </citation>
    <scope>NUCLEOTIDE SEQUENCE</scope>
    <source>
        <strain evidence="2">CGMCC 1.15762</strain>
    </source>
</reference>
<comment type="caution">
    <text evidence="2">The sequence shown here is derived from an EMBL/GenBank/DDBJ whole genome shotgun (WGS) entry which is preliminary data.</text>
</comment>
<accession>A0A8J2ZLI8</accession>
<name>A0A8J2ZLI8_9RHOB</name>
<dbReference type="RefSeq" id="WP_229673221.1">
    <property type="nucleotide sequence ID" value="NZ_BMJV01000005.1"/>
</dbReference>
<keyword evidence="1" id="KW-0812">Transmembrane</keyword>
<feature type="transmembrane region" description="Helical" evidence="1">
    <location>
        <begin position="76"/>
        <end position="93"/>
    </location>
</feature>
<evidence type="ECO:0000313" key="2">
    <source>
        <dbReference type="EMBL" id="GGG77201.1"/>
    </source>
</evidence>
<proteinExistence type="predicted"/>
<protein>
    <submittedName>
        <fullName evidence="2">Uncharacterized protein</fullName>
    </submittedName>
</protein>
<sequence length="207" mass="22080">MTSAGRQSERPDATRSNRKALPFLVVASAYILAHGLTAMLVTPLQSHVLPGVTPFASLLYLPHGVRVLAAWLMGRASFVPLCVGAFLSEALFTPSGISSVSDPTIIVSIIVGAGSAILSFELMALAGQRLYACERAGTRWPKLFIVGVMASVINSAAQSVVFSGLVLPHHFFAVLSVYALGDVLGLAVTALVLMLCFRWLRLWSGRR</sequence>
<feature type="transmembrane region" description="Helical" evidence="1">
    <location>
        <begin position="21"/>
        <end position="42"/>
    </location>
</feature>
<keyword evidence="1" id="KW-0472">Membrane</keyword>
<gene>
    <name evidence="2" type="ORF">GCM10011415_27600</name>
</gene>
<dbReference type="AlphaFoldDB" id="A0A8J2ZLI8"/>